<dbReference type="InterPro" id="IPR020845">
    <property type="entry name" value="AMP-binding_CS"/>
</dbReference>
<dbReference type="Pfam" id="PF13193">
    <property type="entry name" value="AMP-binding_C"/>
    <property type="match status" value="1"/>
</dbReference>
<dbReference type="SUPFAM" id="SSF56801">
    <property type="entry name" value="Acetyl-CoA synthetase-like"/>
    <property type="match status" value="1"/>
</dbReference>
<dbReference type="InterPro" id="IPR000873">
    <property type="entry name" value="AMP-dep_synth/lig_dom"/>
</dbReference>
<accession>A0ABQ2D6Z2</accession>
<proteinExistence type="predicted"/>
<dbReference type="PANTHER" id="PTHR43767:SF1">
    <property type="entry name" value="NONRIBOSOMAL PEPTIDE SYNTHASE PES1 (EUROFUNG)-RELATED"/>
    <property type="match status" value="1"/>
</dbReference>
<name>A0ABQ2D6Z2_9MICC</name>
<dbReference type="Gene3D" id="3.40.50.12780">
    <property type="entry name" value="N-terminal domain of ligase-like"/>
    <property type="match status" value="1"/>
</dbReference>
<keyword evidence="3" id="KW-0436">Ligase</keyword>
<comment type="caution">
    <text evidence="3">The sequence shown here is derived from an EMBL/GenBank/DDBJ whole genome shotgun (WGS) entry which is preliminary data.</text>
</comment>
<dbReference type="EMBL" id="BMKX01000001">
    <property type="protein sequence ID" value="GGJ48064.1"/>
    <property type="molecule type" value="Genomic_DNA"/>
</dbReference>
<dbReference type="Proteomes" id="UP000606115">
    <property type="component" value="Unassembled WGS sequence"/>
</dbReference>
<keyword evidence="4" id="KW-1185">Reference proteome</keyword>
<feature type="domain" description="AMP-binding enzyme C-terminal" evidence="2">
    <location>
        <begin position="422"/>
        <end position="494"/>
    </location>
</feature>
<dbReference type="InterPro" id="IPR042099">
    <property type="entry name" value="ANL_N_sf"/>
</dbReference>
<protein>
    <submittedName>
        <fullName evidence="3">Acid--CoA ligase</fullName>
    </submittedName>
</protein>
<dbReference type="GO" id="GO:0016874">
    <property type="term" value="F:ligase activity"/>
    <property type="evidence" value="ECO:0007669"/>
    <property type="project" value="UniProtKB-KW"/>
</dbReference>
<dbReference type="PANTHER" id="PTHR43767">
    <property type="entry name" value="LONG-CHAIN-FATTY-ACID--COA LIGASE"/>
    <property type="match status" value="1"/>
</dbReference>
<dbReference type="Gene3D" id="3.30.300.30">
    <property type="match status" value="1"/>
</dbReference>
<dbReference type="InterPro" id="IPR045851">
    <property type="entry name" value="AMP-bd_C_sf"/>
</dbReference>
<sequence length="520" mass="56271">MSKDQGLHTLGCWTTDRSLSTPERIAIDDRGVRTTYRELERRAIALAAKFMAAGFGVGDRIATLSGNSADHVVLFFACAKAGLVLVPLSWRLTSVELREQLSIADPSLWVVEDEFQTLAEQSNAQLIQPVPVLTMGPAGVEASVEGPARERNELRGCAPTDDDPLLMVFTSGSEGKAKAVVLTHANCFWNNLALSRTVDLTSQDTILAVLPQYHLGGWNIQPLLAWWVGATVVLERTFDAGRALQLLADRKVTMMMGVPAHYRMLATHPEFESTDLTALRLAVVGGAPMPPSLLRCWHGRGVALVQGYGLSEAGPNVLCLASEEAMSKIGFAGRPYPHVKVKLVDAVTGEEIHGAGAGELLVSGPSVSPGYFRDAAASAHAFVNGWLRTGDLVQRDDQGYLKVIDRIKDLYISGGENVSPTEVEQVLLTHPAVAEAAVIGVLDDKWGEVGQAWVVLAAHTHADATELAAHCAKQLARYKIPATFKFASALPRVGIEKVSRQKLRDLGRAEQLLMRQEDQR</sequence>
<dbReference type="PROSITE" id="PS00455">
    <property type="entry name" value="AMP_BINDING"/>
    <property type="match status" value="1"/>
</dbReference>
<dbReference type="Pfam" id="PF00501">
    <property type="entry name" value="AMP-binding"/>
    <property type="match status" value="1"/>
</dbReference>
<dbReference type="InterPro" id="IPR050237">
    <property type="entry name" value="ATP-dep_AMP-bd_enzyme"/>
</dbReference>
<organism evidence="3 4">
    <name type="scientific">Glutamicibacter ardleyensis</name>
    <dbReference type="NCBI Taxonomy" id="225894"/>
    <lineage>
        <taxon>Bacteria</taxon>
        <taxon>Bacillati</taxon>
        <taxon>Actinomycetota</taxon>
        <taxon>Actinomycetes</taxon>
        <taxon>Micrococcales</taxon>
        <taxon>Micrococcaceae</taxon>
        <taxon>Glutamicibacter</taxon>
    </lineage>
</organism>
<dbReference type="GeneID" id="303302752"/>
<feature type="domain" description="AMP-dependent synthetase/ligase" evidence="1">
    <location>
        <begin position="20"/>
        <end position="372"/>
    </location>
</feature>
<gene>
    <name evidence="3" type="ORF">GCM10007173_03380</name>
</gene>
<reference evidence="4" key="1">
    <citation type="journal article" date="2019" name="Int. J. Syst. Evol. Microbiol.">
        <title>The Global Catalogue of Microorganisms (GCM) 10K type strain sequencing project: providing services to taxonomists for standard genome sequencing and annotation.</title>
        <authorList>
            <consortium name="The Broad Institute Genomics Platform"/>
            <consortium name="The Broad Institute Genome Sequencing Center for Infectious Disease"/>
            <person name="Wu L."/>
            <person name="Ma J."/>
        </authorList>
    </citation>
    <scope>NUCLEOTIDE SEQUENCE [LARGE SCALE GENOMIC DNA]</scope>
    <source>
        <strain evidence="4">CGMCC 1.3685</strain>
    </source>
</reference>
<dbReference type="RefSeq" id="WP_188683207.1">
    <property type="nucleotide sequence ID" value="NZ_BMKX01000001.1"/>
</dbReference>
<evidence type="ECO:0000313" key="4">
    <source>
        <dbReference type="Proteomes" id="UP000606115"/>
    </source>
</evidence>
<evidence type="ECO:0000313" key="3">
    <source>
        <dbReference type="EMBL" id="GGJ48064.1"/>
    </source>
</evidence>
<dbReference type="InterPro" id="IPR025110">
    <property type="entry name" value="AMP-bd_C"/>
</dbReference>
<evidence type="ECO:0000259" key="1">
    <source>
        <dbReference type="Pfam" id="PF00501"/>
    </source>
</evidence>
<evidence type="ECO:0000259" key="2">
    <source>
        <dbReference type="Pfam" id="PF13193"/>
    </source>
</evidence>